<evidence type="ECO:0000313" key="2">
    <source>
        <dbReference type="EMBL" id="MBB2148102.1"/>
    </source>
</evidence>
<evidence type="ECO:0000313" key="3">
    <source>
        <dbReference type="Proteomes" id="UP000636110"/>
    </source>
</evidence>
<gene>
    <name evidence="2" type="ORF">GM920_04165</name>
</gene>
<dbReference type="Proteomes" id="UP000636110">
    <property type="component" value="Unassembled WGS sequence"/>
</dbReference>
<feature type="signal peptide" evidence="1">
    <location>
        <begin position="1"/>
        <end position="19"/>
    </location>
</feature>
<feature type="chain" id="PRO_5045874277" description="Erythromycin esterase family protein" evidence="1">
    <location>
        <begin position="20"/>
        <end position="377"/>
    </location>
</feature>
<dbReference type="EMBL" id="WNXC01000001">
    <property type="protein sequence ID" value="MBB2148102.1"/>
    <property type="molecule type" value="Genomic_DNA"/>
</dbReference>
<sequence>MKKTKLLFLTLFIANYSYAQSTLMDSLIQKNYTTFQKNDKNSFTGKGWTALQEEMTNSNSVVVGELHFRNEVPYFMNATINSIKFDNYFLEVDPYLVKILEEKINTLSPEQLNKFITDYGQNESFSFLSQEVEFDFFKNTLKHHIKPYGIEQISLFSDQVILSELSKHSKNAKAKEIYKQMIGDSKAFDRKNDTQFYLLTEDFLAKLNALTALNLSANEKEQVEALKASRELYLNRKHVLRVQLLKHLMLQKLPEWGNKKNLFKFGSLHTPKGESISQVYDIGNFVSNLEEANYRKSLHLMIIGKDEGGKLEDLVQFKSFLTVVKDDQWYAYDLRPLHQAIYKKQLKIDDLGLDRFIKGNDYLIFIPNLTKMKNFGE</sequence>
<dbReference type="RefSeq" id="WP_182953686.1">
    <property type="nucleotide sequence ID" value="NZ_WNXC01000001.1"/>
</dbReference>
<reference evidence="2 3" key="1">
    <citation type="submission" date="2019-11" db="EMBL/GenBank/DDBJ databases">
        <title>Description of Pedobacter sp. LMG 31462T.</title>
        <authorList>
            <person name="Carlier A."/>
            <person name="Qi S."/>
            <person name="Vandamme P."/>
        </authorList>
    </citation>
    <scope>NUCLEOTIDE SEQUENCE [LARGE SCALE GENOMIC DNA]</scope>
    <source>
        <strain evidence="2 3">LMG 31462</strain>
    </source>
</reference>
<evidence type="ECO:0008006" key="4">
    <source>
        <dbReference type="Google" id="ProtNLM"/>
    </source>
</evidence>
<proteinExistence type="predicted"/>
<protein>
    <recommendedName>
        <fullName evidence="4">Erythromycin esterase family protein</fullName>
    </recommendedName>
</protein>
<organism evidence="2 3">
    <name type="scientific">Pedobacter gandavensis</name>
    <dbReference type="NCBI Taxonomy" id="2679963"/>
    <lineage>
        <taxon>Bacteria</taxon>
        <taxon>Pseudomonadati</taxon>
        <taxon>Bacteroidota</taxon>
        <taxon>Sphingobacteriia</taxon>
        <taxon>Sphingobacteriales</taxon>
        <taxon>Sphingobacteriaceae</taxon>
        <taxon>Pedobacter</taxon>
    </lineage>
</organism>
<comment type="caution">
    <text evidence="2">The sequence shown here is derived from an EMBL/GenBank/DDBJ whole genome shotgun (WGS) entry which is preliminary data.</text>
</comment>
<evidence type="ECO:0000256" key="1">
    <source>
        <dbReference type="SAM" id="SignalP"/>
    </source>
</evidence>
<name>A0ABR6ESB6_9SPHI</name>
<keyword evidence="3" id="KW-1185">Reference proteome</keyword>
<accession>A0ABR6ESB6</accession>
<keyword evidence="1" id="KW-0732">Signal</keyword>